<dbReference type="InterPro" id="IPR003959">
    <property type="entry name" value="ATPase_AAA_core"/>
</dbReference>
<dbReference type="Proteomes" id="UP001218364">
    <property type="component" value="Unassembled WGS sequence"/>
</dbReference>
<evidence type="ECO:0000313" key="3">
    <source>
        <dbReference type="Proteomes" id="UP001218364"/>
    </source>
</evidence>
<dbReference type="InterPro" id="IPR003593">
    <property type="entry name" value="AAA+_ATPase"/>
</dbReference>
<organism evidence="2 3">
    <name type="scientific">Phaeobacter gallaeciensis</name>
    <dbReference type="NCBI Taxonomy" id="60890"/>
    <lineage>
        <taxon>Bacteria</taxon>
        <taxon>Pseudomonadati</taxon>
        <taxon>Pseudomonadota</taxon>
        <taxon>Alphaproteobacteria</taxon>
        <taxon>Rhodobacterales</taxon>
        <taxon>Roseobacteraceae</taxon>
        <taxon>Phaeobacter</taxon>
    </lineage>
</organism>
<dbReference type="SMART" id="SM00382">
    <property type="entry name" value="AAA"/>
    <property type="match status" value="1"/>
</dbReference>
<sequence>MPEESPSMPKVQFIHGEFPNPDLDVSKVIRRLSDYWFRLQDKRRLSIEPDSQPEADVLFDHKVIRDDLPKAVQIRISRWAHKINRNHRKNTQIARLPDRDREFLEACRSGIDLSDLASEHQADEIAAELHAEFPWLGEATECVWKGLRQSFREGRKGACISPMLLDGPPGIGKSAWARRLAHLLQTPVLRLDATTDNASFGLVGSQRAWANGAPGRLLNLMLTKQVANPVVIIDEVEKSGVPTSDKGRAFSLPDALLPLLEPMTSSHWSCPYFQVEFDMRWVNWVLTSNSHSRLPAPLLSRLRTIHVPALSADHMLQFVSREAVRRDLEQPAQDGVSSAIRWAFSAGHSPNLRTAIRLLEYAENMQNRPLLH</sequence>
<protein>
    <submittedName>
        <fullName evidence="2">AAA family ATPase</fullName>
    </submittedName>
</protein>
<dbReference type="PANTHER" id="PTHR43718:SF2">
    <property type="entry name" value="LON PROTEASE HOMOLOG, MITOCHONDRIAL"/>
    <property type="match status" value="1"/>
</dbReference>
<dbReference type="Gene3D" id="3.40.50.300">
    <property type="entry name" value="P-loop containing nucleotide triphosphate hydrolases"/>
    <property type="match status" value="1"/>
</dbReference>
<comment type="caution">
    <text evidence="2">The sequence shown here is derived from an EMBL/GenBank/DDBJ whole genome shotgun (WGS) entry which is preliminary data.</text>
</comment>
<gene>
    <name evidence="2" type="ORF">PXK24_21045</name>
</gene>
<name>A0ABD4XFG1_9RHOB</name>
<reference evidence="2 3" key="1">
    <citation type="submission" date="2023-02" db="EMBL/GenBank/DDBJ databases">
        <title>Population genomics of bacteria associated with diatom.</title>
        <authorList>
            <person name="Xie J."/>
            <person name="Wang H."/>
        </authorList>
    </citation>
    <scope>NUCLEOTIDE SEQUENCE [LARGE SCALE GENOMIC DNA]</scope>
    <source>
        <strain evidence="2 3">PT47_8</strain>
    </source>
</reference>
<proteinExistence type="predicted"/>
<dbReference type="InterPro" id="IPR027065">
    <property type="entry name" value="Lon_Prtase"/>
</dbReference>
<dbReference type="EMBL" id="JARCJK010000024">
    <property type="protein sequence ID" value="MDE4168173.1"/>
    <property type="molecule type" value="Genomic_DNA"/>
</dbReference>
<accession>A0ABD4XFG1</accession>
<dbReference type="SUPFAM" id="SSF52540">
    <property type="entry name" value="P-loop containing nucleoside triphosphate hydrolases"/>
    <property type="match status" value="1"/>
</dbReference>
<dbReference type="InterPro" id="IPR027417">
    <property type="entry name" value="P-loop_NTPase"/>
</dbReference>
<evidence type="ECO:0000313" key="2">
    <source>
        <dbReference type="EMBL" id="MDE4168173.1"/>
    </source>
</evidence>
<dbReference type="RefSeq" id="WP_274840324.1">
    <property type="nucleotide sequence ID" value="NZ_JARCJF010000024.1"/>
</dbReference>
<dbReference type="AlphaFoldDB" id="A0ABD4XFG1"/>
<feature type="domain" description="AAA+ ATPase" evidence="1">
    <location>
        <begin position="159"/>
        <end position="310"/>
    </location>
</feature>
<evidence type="ECO:0000259" key="1">
    <source>
        <dbReference type="SMART" id="SM00382"/>
    </source>
</evidence>
<dbReference type="PANTHER" id="PTHR43718">
    <property type="entry name" value="LON PROTEASE"/>
    <property type="match status" value="1"/>
</dbReference>
<dbReference type="Pfam" id="PF00004">
    <property type="entry name" value="AAA"/>
    <property type="match status" value="1"/>
</dbReference>